<sequence length="380" mass="41015">MKTGPSARCFRQGSERWMSRTYPSVGSGAGCYERRCVHDNSSGSYQLHVAVEPGVWVPCIDNEMVPLPSQYFYSGSLGPCPVAKDYCLQNNCLNDCSGNGHCFNGTCYCFPSYGDYDCSKNTCFPSSCSSGKVCDDYLGVCRLENEVPPRPQSILPPMTSRDATESADPPQSALCDGTMKFSWSGTVNSTTSVFQREFEQALLHAAEKQSSSASFSGEVKVAVDLVDGDSAVSLSAVQSLTVNYVVKFVPKHSLSSAQNAAELLKKLIANDPQSIFSGNPYFDDKGNVTVTRNEMTSPGSGSQNGLLPNSIPKKILGIKTVYFALVVGLVLSSLISLLCCCTCFGGKGKRDKYYHRQNLGYPGMRPYPSSAPPARTVYAS</sequence>
<protein>
    <recommendedName>
        <fullName evidence="4">EGF-like domain-containing protein</fullName>
    </recommendedName>
</protein>
<name>A0A388LQM3_CHABU</name>
<organism evidence="2 3">
    <name type="scientific">Chara braunii</name>
    <name type="common">Braun's stonewort</name>
    <dbReference type="NCBI Taxonomy" id="69332"/>
    <lineage>
        <taxon>Eukaryota</taxon>
        <taxon>Viridiplantae</taxon>
        <taxon>Streptophyta</taxon>
        <taxon>Charophyceae</taxon>
        <taxon>Charales</taxon>
        <taxon>Characeae</taxon>
        <taxon>Chara</taxon>
    </lineage>
</organism>
<dbReference type="OrthoDB" id="6130531at2759"/>
<dbReference type="Gramene" id="GBG84638">
    <property type="protein sequence ID" value="GBG84638"/>
    <property type="gene ID" value="CBR_g38920"/>
</dbReference>
<comment type="caution">
    <text evidence="2">The sequence shown here is derived from an EMBL/GenBank/DDBJ whole genome shotgun (WGS) entry which is preliminary data.</text>
</comment>
<dbReference type="Proteomes" id="UP000265515">
    <property type="component" value="Unassembled WGS sequence"/>
</dbReference>
<reference evidence="2 3" key="1">
    <citation type="journal article" date="2018" name="Cell">
        <title>The Chara Genome: Secondary Complexity and Implications for Plant Terrestrialization.</title>
        <authorList>
            <person name="Nishiyama T."/>
            <person name="Sakayama H."/>
            <person name="Vries J.D."/>
            <person name="Buschmann H."/>
            <person name="Saint-Marcoux D."/>
            <person name="Ullrich K.K."/>
            <person name="Haas F.B."/>
            <person name="Vanderstraeten L."/>
            <person name="Becker D."/>
            <person name="Lang D."/>
            <person name="Vosolsobe S."/>
            <person name="Rombauts S."/>
            <person name="Wilhelmsson P.K.I."/>
            <person name="Janitza P."/>
            <person name="Kern R."/>
            <person name="Heyl A."/>
            <person name="Rumpler F."/>
            <person name="Villalobos L.I.A.C."/>
            <person name="Clay J.M."/>
            <person name="Skokan R."/>
            <person name="Toyoda A."/>
            <person name="Suzuki Y."/>
            <person name="Kagoshima H."/>
            <person name="Schijlen E."/>
            <person name="Tajeshwar N."/>
            <person name="Catarino B."/>
            <person name="Hetherington A.J."/>
            <person name="Saltykova A."/>
            <person name="Bonnot C."/>
            <person name="Breuninger H."/>
            <person name="Symeonidi A."/>
            <person name="Radhakrishnan G.V."/>
            <person name="Van Nieuwerburgh F."/>
            <person name="Deforce D."/>
            <person name="Chang C."/>
            <person name="Karol K.G."/>
            <person name="Hedrich R."/>
            <person name="Ulvskov P."/>
            <person name="Glockner G."/>
            <person name="Delwiche C.F."/>
            <person name="Petrasek J."/>
            <person name="Van de Peer Y."/>
            <person name="Friml J."/>
            <person name="Beilby M."/>
            <person name="Dolan L."/>
            <person name="Kohara Y."/>
            <person name="Sugano S."/>
            <person name="Fujiyama A."/>
            <person name="Delaux P.-M."/>
            <person name="Quint M."/>
            <person name="TheiBen G."/>
            <person name="Hagemann M."/>
            <person name="Harholt J."/>
            <person name="Dunand C."/>
            <person name="Zachgo S."/>
            <person name="Langdale J."/>
            <person name="Maumus F."/>
            <person name="Straeten D.V.D."/>
            <person name="Gould S.B."/>
            <person name="Rensing S.A."/>
        </authorList>
    </citation>
    <scope>NUCLEOTIDE SEQUENCE [LARGE SCALE GENOMIC DNA]</scope>
    <source>
        <strain evidence="2 3">S276</strain>
    </source>
</reference>
<evidence type="ECO:0000313" key="2">
    <source>
        <dbReference type="EMBL" id="GBG84638.1"/>
    </source>
</evidence>
<feature type="transmembrane region" description="Helical" evidence="1">
    <location>
        <begin position="321"/>
        <end position="346"/>
    </location>
</feature>
<gene>
    <name evidence="2" type="ORF">CBR_g38920</name>
</gene>
<dbReference type="EMBL" id="BFEA01000484">
    <property type="protein sequence ID" value="GBG84638.1"/>
    <property type="molecule type" value="Genomic_DNA"/>
</dbReference>
<accession>A0A388LQM3</accession>
<dbReference type="PROSITE" id="PS51257">
    <property type="entry name" value="PROKAR_LIPOPROTEIN"/>
    <property type="match status" value="1"/>
</dbReference>
<dbReference type="AlphaFoldDB" id="A0A388LQM3"/>
<keyword evidence="1" id="KW-0812">Transmembrane</keyword>
<evidence type="ECO:0000256" key="1">
    <source>
        <dbReference type="SAM" id="Phobius"/>
    </source>
</evidence>
<evidence type="ECO:0008006" key="4">
    <source>
        <dbReference type="Google" id="ProtNLM"/>
    </source>
</evidence>
<keyword evidence="1" id="KW-0472">Membrane</keyword>
<keyword evidence="3" id="KW-1185">Reference proteome</keyword>
<proteinExistence type="predicted"/>
<dbReference type="STRING" id="69332.A0A388LQM3"/>
<keyword evidence="1" id="KW-1133">Transmembrane helix</keyword>
<evidence type="ECO:0000313" key="3">
    <source>
        <dbReference type="Proteomes" id="UP000265515"/>
    </source>
</evidence>